<dbReference type="SUPFAM" id="SSF55120">
    <property type="entry name" value="Pseudouridine synthase"/>
    <property type="match status" value="1"/>
</dbReference>
<dbReference type="AlphaFoldDB" id="A0A4E0Q7C2"/>
<comment type="function">
    <text evidence="4">Could be responsible for synthesis of pseudouridine from uracil-13 in transfer RNAs.</text>
</comment>
<evidence type="ECO:0000259" key="5">
    <source>
        <dbReference type="PROSITE" id="PS50984"/>
    </source>
</evidence>
<reference evidence="6 7" key="1">
    <citation type="submission" date="2017-11" db="EMBL/GenBank/DDBJ databases">
        <title>Isolation and Characterization of Methanogenic Archaea from Saline Meromictic Lake at Siberia.</title>
        <authorList>
            <person name="Shen Y."/>
            <person name="Huang H.-H."/>
            <person name="Lai M.-C."/>
            <person name="Chen S.-C."/>
        </authorList>
    </citation>
    <scope>NUCLEOTIDE SEQUENCE [LARGE SCALE GENOMIC DNA]</scope>
    <source>
        <strain evidence="6 7">SY-01</strain>
    </source>
</reference>
<dbReference type="InterPro" id="IPR011760">
    <property type="entry name" value="PsdUridine_synth_TruD_insert"/>
</dbReference>
<dbReference type="InterPro" id="IPR042214">
    <property type="entry name" value="TruD_catalytic"/>
</dbReference>
<dbReference type="PANTHER" id="PTHR13326:SF21">
    <property type="entry name" value="PSEUDOURIDYLATE SYNTHASE PUS7L"/>
    <property type="match status" value="1"/>
</dbReference>
<keyword evidence="3 4" id="KW-0413">Isomerase</keyword>
<dbReference type="InterPro" id="IPR020103">
    <property type="entry name" value="PsdUridine_synth_cat_dom_sf"/>
</dbReference>
<dbReference type="Gene3D" id="3.30.2350.20">
    <property type="entry name" value="TruD, catalytic domain"/>
    <property type="match status" value="1"/>
</dbReference>
<dbReference type="Proteomes" id="UP000297295">
    <property type="component" value="Unassembled WGS sequence"/>
</dbReference>
<dbReference type="GO" id="GO:0031119">
    <property type="term" value="P:tRNA pseudouridine synthesis"/>
    <property type="evidence" value="ECO:0007669"/>
    <property type="project" value="UniProtKB-UniRule"/>
</dbReference>
<dbReference type="RefSeq" id="WP_135389110.1">
    <property type="nucleotide sequence ID" value="NZ_PGGK01000003.1"/>
</dbReference>
<dbReference type="Gene3D" id="1.10.1510.30">
    <property type="match status" value="1"/>
</dbReference>
<dbReference type="PROSITE" id="PS50984">
    <property type="entry name" value="TRUD"/>
    <property type="match status" value="1"/>
</dbReference>
<dbReference type="GO" id="GO:0160150">
    <property type="term" value="F:tRNA pseudouridine(13) synthase activity"/>
    <property type="evidence" value="ECO:0007669"/>
    <property type="project" value="UniProtKB-EC"/>
</dbReference>
<dbReference type="InterPro" id="IPR001656">
    <property type="entry name" value="PsdUridine_synth_TruD"/>
</dbReference>
<keyword evidence="7" id="KW-1185">Reference proteome</keyword>
<dbReference type="EC" id="5.4.99.27" evidence="4"/>
<evidence type="ECO:0000313" key="7">
    <source>
        <dbReference type="Proteomes" id="UP000297295"/>
    </source>
</evidence>
<proteinExistence type="inferred from homology"/>
<dbReference type="Pfam" id="PF01142">
    <property type="entry name" value="TruD"/>
    <property type="match status" value="1"/>
</dbReference>
<evidence type="ECO:0000256" key="4">
    <source>
        <dbReference type="HAMAP-Rule" id="MF_01082"/>
    </source>
</evidence>
<accession>A0A4E0Q7C2</accession>
<dbReference type="Gene3D" id="3.30.70.3160">
    <property type="match status" value="1"/>
</dbReference>
<evidence type="ECO:0000313" key="6">
    <source>
        <dbReference type="EMBL" id="TGC10767.1"/>
    </source>
</evidence>
<dbReference type="PANTHER" id="PTHR13326">
    <property type="entry name" value="TRNA PSEUDOURIDINE SYNTHASE D"/>
    <property type="match status" value="1"/>
</dbReference>
<dbReference type="PIRSF" id="PIRSF037016">
    <property type="entry name" value="Pseudouridin_synth_euk_prd"/>
    <property type="match status" value="1"/>
</dbReference>
<evidence type="ECO:0000256" key="3">
    <source>
        <dbReference type="ARBA" id="ARBA00023235"/>
    </source>
</evidence>
<comment type="similarity">
    <text evidence="1 4">Belongs to the pseudouridine synthase TruD family.</text>
</comment>
<evidence type="ECO:0000256" key="1">
    <source>
        <dbReference type="ARBA" id="ARBA00007953"/>
    </source>
</evidence>
<evidence type="ECO:0000256" key="2">
    <source>
        <dbReference type="ARBA" id="ARBA00022694"/>
    </source>
</evidence>
<protein>
    <recommendedName>
        <fullName evidence="4">Probable tRNA pseudouridine synthase D</fullName>
        <ecNumber evidence="4">5.4.99.27</ecNumber>
    </recommendedName>
    <alternativeName>
        <fullName evidence="4">tRNA pseudouridine(13) synthase</fullName>
    </alternativeName>
    <alternativeName>
        <fullName evidence="4">tRNA pseudouridylate synthase D</fullName>
    </alternativeName>
    <alternativeName>
        <fullName evidence="4">tRNA-uridine isomerase D</fullName>
    </alternativeName>
</protein>
<organism evidence="6 7">
    <name type="scientific">Methanolobus halotolerans</name>
    <dbReference type="NCBI Taxonomy" id="2052935"/>
    <lineage>
        <taxon>Archaea</taxon>
        <taxon>Methanobacteriati</taxon>
        <taxon>Methanobacteriota</taxon>
        <taxon>Stenosarchaea group</taxon>
        <taxon>Methanomicrobia</taxon>
        <taxon>Methanosarcinales</taxon>
        <taxon>Methanosarcinaceae</taxon>
        <taxon>Methanolobus</taxon>
    </lineage>
</organism>
<comment type="caution">
    <text evidence="6">The sequence shown here is derived from an EMBL/GenBank/DDBJ whole genome shotgun (WGS) entry which is preliminary data.</text>
</comment>
<gene>
    <name evidence="4" type="primary">truD</name>
    <name evidence="6" type="ORF">CUN85_04485</name>
</gene>
<dbReference type="NCBIfam" id="TIGR00094">
    <property type="entry name" value="tRNA_TruD_broad"/>
    <property type="match status" value="1"/>
</dbReference>
<dbReference type="OrthoDB" id="1798at2157"/>
<dbReference type="EMBL" id="PGGK01000003">
    <property type="protein sequence ID" value="TGC10767.1"/>
    <property type="molecule type" value="Genomic_DNA"/>
</dbReference>
<name>A0A4E0Q7C2_9EURY</name>
<feature type="domain" description="TRUD" evidence="5">
    <location>
        <begin position="165"/>
        <end position="390"/>
    </location>
</feature>
<dbReference type="HAMAP" id="MF_01082">
    <property type="entry name" value="TruD"/>
    <property type="match status" value="1"/>
</dbReference>
<feature type="active site" description="Nucleophile" evidence="4">
    <location>
        <position position="86"/>
    </location>
</feature>
<dbReference type="GO" id="GO:0003723">
    <property type="term" value="F:RNA binding"/>
    <property type="evidence" value="ECO:0007669"/>
    <property type="project" value="InterPro"/>
</dbReference>
<comment type="catalytic activity">
    <reaction evidence="4">
        <text>uridine(13) in tRNA = pseudouridine(13) in tRNA</text>
        <dbReference type="Rhea" id="RHEA:42540"/>
        <dbReference type="Rhea" id="RHEA-COMP:10105"/>
        <dbReference type="Rhea" id="RHEA-COMP:10106"/>
        <dbReference type="ChEBI" id="CHEBI:65314"/>
        <dbReference type="ChEBI" id="CHEBI:65315"/>
        <dbReference type="EC" id="5.4.99.27"/>
    </reaction>
</comment>
<keyword evidence="2 4" id="KW-0819">tRNA processing</keyword>
<sequence length="438" mass="49634">MDIPAVEKQIGIDLYCTSVPGLGGQLRQEIDDFIVKEISNREEGDSGKHLIIELTKINWDMHHLIRDISRKLGISQKRISFAGTKDKRAKTTQKISIYDIGEKDIENFYMKDVELRVLGRSKRSVELGDLFGNEFVITIRNIEHGPEELISLLTTIAEEIRAYGGVPNFFGIQRFGAIRPVTHLVGEQILKGDFEKAALIYIAKSFPDEPGDVREVREKVWESRDFAEGLKLYPLRLRYERAMMHYLVENPGDFKGSFGVLARNISKMFVHAYQSYNFNRIICNRIGNGLPLDAAVSGDIVCFKNKEGLPDVKRTQQVTDENVGGMNNLIRRKRAFVTAPLIGYGTELASGEPGRIESDIFAEMNIPPESFKVPDMPDMASKGLRREILLHCEPSFQVDRDELNPGKSKIILDFPLPKGCYATTVLREYMKVEPMKMS</sequence>
<dbReference type="FunFam" id="3.30.70.3160:FF:000001">
    <property type="entry name" value="Probable tRNA pseudouridine synthase D"/>
    <property type="match status" value="1"/>
</dbReference>